<evidence type="ECO:0000259" key="3">
    <source>
        <dbReference type="PROSITE" id="PS51782"/>
    </source>
</evidence>
<dbReference type="PANTHER" id="PTHR34997:SF1">
    <property type="entry name" value="PEPTIDOGLYCAN-BINDING LYSIN DOMAIN"/>
    <property type="match status" value="1"/>
</dbReference>
<keyword evidence="1" id="KW-0147">Chitin-binding</keyword>
<protein>
    <recommendedName>
        <fullName evidence="3">LysM domain-containing protein</fullName>
    </recommendedName>
</protein>
<keyword evidence="5" id="KW-1185">Reference proteome</keyword>
<proteinExistence type="predicted"/>
<feature type="domain" description="LysM" evidence="3">
    <location>
        <begin position="76"/>
        <end position="126"/>
    </location>
</feature>
<dbReference type="InterPro" id="IPR052210">
    <property type="entry name" value="LysM1-like"/>
</dbReference>
<dbReference type="InterPro" id="IPR018392">
    <property type="entry name" value="LysM"/>
</dbReference>
<organism evidence="4 5">
    <name type="scientific">Aspergillus arachidicola</name>
    <dbReference type="NCBI Taxonomy" id="656916"/>
    <lineage>
        <taxon>Eukaryota</taxon>
        <taxon>Fungi</taxon>
        <taxon>Dikarya</taxon>
        <taxon>Ascomycota</taxon>
        <taxon>Pezizomycotina</taxon>
        <taxon>Eurotiomycetes</taxon>
        <taxon>Eurotiomycetidae</taxon>
        <taxon>Eurotiales</taxon>
        <taxon>Aspergillaceae</taxon>
        <taxon>Aspergillus</taxon>
        <taxon>Aspergillus subgen. Circumdati</taxon>
    </lineage>
</organism>
<dbReference type="Proteomes" id="UP000231358">
    <property type="component" value="Unassembled WGS sequence"/>
</dbReference>
<dbReference type="InterPro" id="IPR036779">
    <property type="entry name" value="LysM_dom_sf"/>
</dbReference>
<feature type="domain" description="LysM" evidence="3">
    <location>
        <begin position="163"/>
        <end position="211"/>
    </location>
</feature>
<feature type="domain" description="LysM" evidence="3">
    <location>
        <begin position="436"/>
        <end position="474"/>
    </location>
</feature>
<keyword evidence="2" id="KW-0843">Virulence</keyword>
<feature type="non-terminal residue" evidence="4">
    <location>
        <position position="474"/>
    </location>
</feature>
<dbReference type="GO" id="GO:0008061">
    <property type="term" value="F:chitin binding"/>
    <property type="evidence" value="ECO:0007669"/>
    <property type="project" value="UniProtKB-KW"/>
</dbReference>
<dbReference type="PANTHER" id="PTHR34997">
    <property type="entry name" value="AM15"/>
    <property type="match status" value="1"/>
</dbReference>
<sequence length="474" mass="51150">MLRTLQLGQSSDFSYNEDFAHEFSFLTSSCGASGFDYVTPTPIAINGSSITIGTTTAYCTDFPDAGIELCMPPSCDIYTVEENDTCQSVAVKQPSYITITQLQAWNPNLNSLCTNMAQQVGMQICISPPGENLPAPTSTTPVVTTPAPLPTSIANGTTTRCAKYYTVQPGDECSRITMQANPPISIADFYFLNPGVNATCGNLILGKSYCIQPVGDITTYPGYGSFDDPSICDASSCYGDYATLSPTPFPGLTGLPTATPTTAKSSLTLPPYTPSPIAPGTNPASNCSHYVGFAETGDEDTNAYVNSCSSVADFYGITTDVLKEWNPILHDAEPCTLSRKYRYCVRVNGNVIPTTMTATTTSFTSSTTVTPTPTQEGMVLNCNRFYKVVDNDGCWDIANNHGITTDQFHAWNPAVQDDCSKLWPNYYPGMPIGCIQFYRGHSGDYCSKICEINGISVENFVRWNPDVKSDCSLV</sequence>
<feature type="domain" description="LysM" evidence="3">
    <location>
        <begin position="384"/>
        <end position="430"/>
    </location>
</feature>
<evidence type="ECO:0000313" key="4">
    <source>
        <dbReference type="EMBL" id="PIG86000.1"/>
    </source>
</evidence>
<reference evidence="4 5" key="1">
    <citation type="submission" date="2017-05" db="EMBL/GenBank/DDBJ databases">
        <title>Genome sequence for an aflatoxigenic pathogen of Argentinian peanut, Aspergillus arachidicola.</title>
        <authorList>
            <person name="Moore G."/>
            <person name="Beltz S.B."/>
            <person name="Mack B.M."/>
        </authorList>
    </citation>
    <scope>NUCLEOTIDE SEQUENCE [LARGE SCALE GENOMIC DNA]</scope>
    <source>
        <strain evidence="4 5">CBS 117610</strain>
    </source>
</reference>
<dbReference type="EMBL" id="NEXV01000283">
    <property type="protein sequence ID" value="PIG86000.1"/>
    <property type="molecule type" value="Genomic_DNA"/>
</dbReference>
<gene>
    <name evidence="4" type="ORF">AARAC_011340</name>
</gene>
<dbReference type="AlphaFoldDB" id="A0A2G7FZG5"/>
<dbReference type="SUPFAM" id="SSF54106">
    <property type="entry name" value="LysM domain"/>
    <property type="match status" value="1"/>
</dbReference>
<dbReference type="SMART" id="SM00257">
    <property type="entry name" value="LysM"/>
    <property type="match status" value="3"/>
</dbReference>
<dbReference type="CDD" id="cd00118">
    <property type="entry name" value="LysM"/>
    <property type="match status" value="5"/>
</dbReference>
<evidence type="ECO:0000256" key="1">
    <source>
        <dbReference type="ARBA" id="ARBA00022669"/>
    </source>
</evidence>
<evidence type="ECO:0000256" key="2">
    <source>
        <dbReference type="ARBA" id="ARBA00023026"/>
    </source>
</evidence>
<comment type="caution">
    <text evidence="4">The sequence shown here is derived from an EMBL/GenBank/DDBJ whole genome shotgun (WGS) entry which is preliminary data.</text>
</comment>
<dbReference type="PROSITE" id="PS51782">
    <property type="entry name" value="LYSM"/>
    <property type="match status" value="4"/>
</dbReference>
<evidence type="ECO:0000313" key="5">
    <source>
        <dbReference type="Proteomes" id="UP000231358"/>
    </source>
</evidence>
<dbReference type="STRING" id="656916.A0A2G7FZG5"/>
<accession>A0A2G7FZG5</accession>
<name>A0A2G7FZG5_9EURO</name>
<dbReference type="Gene3D" id="3.10.350.10">
    <property type="entry name" value="LysM domain"/>
    <property type="match status" value="5"/>
</dbReference>
<dbReference type="Pfam" id="PF01476">
    <property type="entry name" value="LysM"/>
    <property type="match status" value="3"/>
</dbReference>